<accession>A0A6N1NQE1</accession>
<dbReference type="KEGG" id="vg:80517486"/>
<proteinExistence type="predicted"/>
<dbReference type="GeneID" id="80517486"/>
<reference evidence="1" key="1">
    <citation type="submission" date="2017-06" db="EMBL/GenBank/DDBJ databases">
        <authorList>
            <person name="Assis F.L."/>
            <person name="Abrahao J.S."/>
            <person name="Silva L."/>
            <person name="Khalil J.B."/>
            <person name="Rodrigues R."/>
            <person name="Silva L.S."/>
            <person name="Boratto P."/>
            <person name="Andrade M."/>
            <person name="Kroon E.G."/>
            <person name="Ribeiro B."/>
            <person name="Bergier I."/>
            <person name="Seligmann H."/>
            <person name="Ghigo E."/>
            <person name="Colson P."/>
            <person name="Levasseur A."/>
            <person name="Raoult D."/>
            <person name="Scola B.L."/>
        </authorList>
    </citation>
    <scope>NUCLEOTIDE SEQUENCE</scope>
    <source>
        <strain evidence="1">Deep ocean</strain>
    </source>
</reference>
<evidence type="ECO:0000313" key="1">
    <source>
        <dbReference type="EMBL" id="QKU34176.1"/>
    </source>
</evidence>
<sequence length="270" mass="32142">MYNNSMKLILFLVIIAVIYFIATRIQVVHSTTLSSAEKKELEERDKVRSLLLSNHIRSVDDDNTNQIKNVENFRQINEYQEYNTYNNKVNESLPNASKLLDIVKEEFLDKQYYFNIPNLPVTTRNSNRNTKSKDKQYIKHIKNNIKEWNDLITQNSSKKYIDIDDIKPLFVKETDSEFVITVNIKIYYLKRTIHLQATYYGKIDRNDDFMNNDSDTYVLQLVQLKPINKNEFNQNFVAANNYTGPFMTMDEQMSYVDKINKMHENEEEYY</sequence>
<protein>
    <submittedName>
        <fullName evidence="1">Uncharacterized protein</fullName>
    </submittedName>
</protein>
<reference evidence="1" key="2">
    <citation type="journal article" date="2018" name="Nat. Commun.">
        <title>Tailed giant Tupanvirus possesses the most complete translational apparatus of the known virosphere.</title>
        <authorList>
            <person name="Abrahao J."/>
            <person name="Silva L."/>
            <person name="Silva L.S."/>
            <person name="Khalil J.Y.B."/>
            <person name="Rodrigues R."/>
            <person name="Arantes T."/>
            <person name="Assis F."/>
            <person name="Boratto P."/>
            <person name="Andrade M."/>
            <person name="Kroon E.G."/>
            <person name="Ribeiro B."/>
            <person name="Bergier I."/>
            <person name="Seligmann H."/>
            <person name="Ghigo E."/>
            <person name="Colson P."/>
            <person name="Levasseur A."/>
            <person name="Kroemer G."/>
            <person name="Raoult D."/>
            <person name="La Scola B."/>
        </authorList>
    </citation>
    <scope>NUCLEOTIDE SEQUENCE [LARGE SCALE GENOMIC DNA]</scope>
    <source>
        <strain evidence="1">Deep ocean</strain>
    </source>
</reference>
<dbReference type="EMBL" id="MF405918">
    <property type="protein sequence ID" value="QKU34176.1"/>
    <property type="molecule type" value="Genomic_DNA"/>
</dbReference>
<dbReference type="RefSeq" id="YP_010780795.1">
    <property type="nucleotide sequence ID" value="NC_075038.1"/>
</dbReference>
<name>A0A6N1NQE1_9VIRU</name>
<organism evidence="1">
    <name type="scientific">Tupanvirus deep ocean</name>
    <dbReference type="NCBI Taxonomy" id="2126984"/>
    <lineage>
        <taxon>Viruses</taxon>
        <taxon>Varidnaviria</taxon>
        <taxon>Bamfordvirae</taxon>
        <taxon>Nucleocytoviricota</taxon>
        <taxon>Megaviricetes</taxon>
        <taxon>Imitervirales</taxon>
        <taxon>Mimiviridae</taxon>
        <taxon>Megamimivirinae</taxon>
        <taxon>Tupanvirus</taxon>
        <taxon>Tupanvirus altamarinense</taxon>
    </lineage>
</organism>